<dbReference type="AlphaFoldDB" id="A0AAD5MRM7"/>
<feature type="region of interest" description="Disordered" evidence="1">
    <location>
        <begin position="83"/>
        <end position="125"/>
    </location>
</feature>
<name>A0AAD5MRM7_PARTN</name>
<feature type="compositionally biased region" description="Low complexity" evidence="1">
    <location>
        <begin position="101"/>
        <end position="113"/>
    </location>
</feature>
<accession>A0AAD5MRM7</accession>
<dbReference type="Proteomes" id="UP001196413">
    <property type="component" value="Unassembled WGS sequence"/>
</dbReference>
<dbReference type="EMBL" id="JAHQIW010000616">
    <property type="protein sequence ID" value="KAJ1349154.1"/>
    <property type="molecule type" value="Genomic_DNA"/>
</dbReference>
<evidence type="ECO:0000313" key="3">
    <source>
        <dbReference type="Proteomes" id="UP001196413"/>
    </source>
</evidence>
<keyword evidence="3" id="KW-1185">Reference proteome</keyword>
<sequence>MTVSFMIELISRLVWKFYSANVPSSSGPTIRLDCLQSFVLVVVLVFLVVTIEKLADDFDCGHVTISGILKAVGKKWKIRSMDTTRTHSSTDAQTQQHRSKTTASSSSRSISGQGHRRARSSAVHT</sequence>
<proteinExistence type="predicted"/>
<feature type="compositionally biased region" description="Polar residues" evidence="1">
    <location>
        <begin position="86"/>
        <end position="95"/>
    </location>
</feature>
<evidence type="ECO:0000313" key="2">
    <source>
        <dbReference type="EMBL" id="KAJ1349154.1"/>
    </source>
</evidence>
<reference evidence="2" key="1">
    <citation type="submission" date="2021-06" db="EMBL/GenBank/DDBJ databases">
        <title>Parelaphostrongylus tenuis whole genome reference sequence.</title>
        <authorList>
            <person name="Garwood T.J."/>
            <person name="Larsen P.A."/>
            <person name="Fountain-Jones N.M."/>
            <person name="Garbe J.R."/>
            <person name="Macchietto M.G."/>
            <person name="Kania S.A."/>
            <person name="Gerhold R.W."/>
            <person name="Richards J.E."/>
            <person name="Wolf T.M."/>
        </authorList>
    </citation>
    <scope>NUCLEOTIDE SEQUENCE</scope>
    <source>
        <strain evidence="2">MNPRO001-30</strain>
        <tissue evidence="2">Meninges</tissue>
    </source>
</reference>
<evidence type="ECO:0000256" key="1">
    <source>
        <dbReference type="SAM" id="MobiDB-lite"/>
    </source>
</evidence>
<organism evidence="2 3">
    <name type="scientific">Parelaphostrongylus tenuis</name>
    <name type="common">Meningeal worm</name>
    <dbReference type="NCBI Taxonomy" id="148309"/>
    <lineage>
        <taxon>Eukaryota</taxon>
        <taxon>Metazoa</taxon>
        <taxon>Ecdysozoa</taxon>
        <taxon>Nematoda</taxon>
        <taxon>Chromadorea</taxon>
        <taxon>Rhabditida</taxon>
        <taxon>Rhabditina</taxon>
        <taxon>Rhabditomorpha</taxon>
        <taxon>Strongyloidea</taxon>
        <taxon>Metastrongylidae</taxon>
        <taxon>Parelaphostrongylus</taxon>
    </lineage>
</organism>
<gene>
    <name evidence="2" type="ORF">KIN20_004617</name>
</gene>
<comment type="caution">
    <text evidence="2">The sequence shown here is derived from an EMBL/GenBank/DDBJ whole genome shotgun (WGS) entry which is preliminary data.</text>
</comment>
<protein>
    <submittedName>
        <fullName evidence="2">Uncharacterized protein</fullName>
    </submittedName>
</protein>